<reference evidence="1" key="1">
    <citation type="submission" date="2022-04" db="EMBL/GenBank/DDBJ databases">
        <title>Genome of the entomopathogenic fungus Entomophthora muscae.</title>
        <authorList>
            <person name="Elya C."/>
            <person name="Lovett B.R."/>
            <person name="Lee E."/>
            <person name="Macias A.M."/>
            <person name="Hajek A.E."/>
            <person name="De Bivort B.L."/>
            <person name="Kasson M.T."/>
            <person name="De Fine Licht H.H."/>
            <person name="Stajich J.E."/>
        </authorList>
    </citation>
    <scope>NUCLEOTIDE SEQUENCE</scope>
    <source>
        <strain evidence="1">Berkeley</strain>
    </source>
</reference>
<accession>A0ACC2SXH5</accession>
<comment type="caution">
    <text evidence="1">The sequence shown here is derived from an EMBL/GenBank/DDBJ whole genome shotgun (WGS) entry which is preliminary data.</text>
</comment>
<gene>
    <name evidence="1" type="ORF">DSO57_1003362</name>
</gene>
<name>A0ACC2SXH5_9FUNG</name>
<keyword evidence="2" id="KW-1185">Reference proteome</keyword>
<evidence type="ECO:0000313" key="1">
    <source>
        <dbReference type="EMBL" id="KAJ9067057.1"/>
    </source>
</evidence>
<proteinExistence type="predicted"/>
<protein>
    <submittedName>
        <fullName evidence="1">Uncharacterized protein</fullName>
    </submittedName>
</protein>
<sequence length="453" mass="50485">MSSAVTSVTPAVATAQPPSRSFRRDGLSILRRNSTVTDFTQKNKSLGLLSSSSSSMMAFSRKSSQGKYHPSTRRSSVLDSLAPSVYLSKEDVEDSLSSYKELIQTASKFQSDLKKLSVTASEFAHNMERFARVKGLGDSAVGLQASAGLHYVIATHFGILADSITQLIEEPLQKSLGDYEKKLEKEEIERQKTLAYISHKIKVTEARSMSAARHGTRDLNQFRHALNELSTQVDELENVNEDYYNVIHEWQQENGRLVLDQMSKFVRVESDILERITSKCLEDGSLQEMINEGPEPFSIYERVDTGEPPKDIFTTLPAVSLFEQYECTVPKPHSAILAKSSATLVTDEPHSSQTCQHDDTTPHSIHTYTLTPPNPSFQDQSSAPLLNPSLLYTWVGEFNPVTSFTKEPTENFDSAMSQSKQSKSPSINLYDLTPPTSQKPKPSHLDTIQQDII</sequence>
<dbReference type="EMBL" id="QTSX02004268">
    <property type="protein sequence ID" value="KAJ9067057.1"/>
    <property type="molecule type" value="Genomic_DNA"/>
</dbReference>
<evidence type="ECO:0000313" key="2">
    <source>
        <dbReference type="Proteomes" id="UP001165960"/>
    </source>
</evidence>
<dbReference type="Proteomes" id="UP001165960">
    <property type="component" value="Unassembled WGS sequence"/>
</dbReference>
<organism evidence="1 2">
    <name type="scientific">Entomophthora muscae</name>
    <dbReference type="NCBI Taxonomy" id="34485"/>
    <lineage>
        <taxon>Eukaryota</taxon>
        <taxon>Fungi</taxon>
        <taxon>Fungi incertae sedis</taxon>
        <taxon>Zoopagomycota</taxon>
        <taxon>Entomophthoromycotina</taxon>
        <taxon>Entomophthoromycetes</taxon>
        <taxon>Entomophthorales</taxon>
        <taxon>Entomophthoraceae</taxon>
        <taxon>Entomophthora</taxon>
    </lineage>
</organism>